<dbReference type="PANTHER" id="PTHR33747">
    <property type="entry name" value="UPF0225 PROTEIN SCO1677"/>
    <property type="match status" value="1"/>
</dbReference>
<dbReference type="EMBL" id="JBHUMX010000041">
    <property type="protein sequence ID" value="MFD2630111.1"/>
    <property type="molecule type" value="Genomic_DNA"/>
</dbReference>
<gene>
    <name evidence="1" type="ORF">ACFSUN_15090</name>
</gene>
<dbReference type="InterPro" id="IPR004027">
    <property type="entry name" value="SEC_C_motif"/>
</dbReference>
<dbReference type="RefSeq" id="WP_379563018.1">
    <property type="nucleotide sequence ID" value="NZ_CP085256.1"/>
</dbReference>
<dbReference type="Gene3D" id="3.10.450.50">
    <property type="match status" value="1"/>
</dbReference>
<accession>A0ABW5Q3I8</accession>
<proteinExistence type="predicted"/>
<protein>
    <submittedName>
        <fullName evidence="1">SEC-C metal-binding domain-containing protein</fullName>
    </submittedName>
</protein>
<name>A0ABW5Q3I8_9BACI</name>
<dbReference type="SUPFAM" id="SSF103642">
    <property type="entry name" value="Sec-C motif"/>
    <property type="match status" value="1"/>
</dbReference>
<evidence type="ECO:0000313" key="1">
    <source>
        <dbReference type="EMBL" id="MFD2630111.1"/>
    </source>
</evidence>
<reference evidence="2" key="1">
    <citation type="journal article" date="2019" name="Int. J. Syst. Evol. Microbiol.">
        <title>The Global Catalogue of Microorganisms (GCM) 10K type strain sequencing project: providing services to taxonomists for standard genome sequencing and annotation.</title>
        <authorList>
            <consortium name="The Broad Institute Genomics Platform"/>
            <consortium name="The Broad Institute Genome Sequencing Center for Infectious Disease"/>
            <person name="Wu L."/>
            <person name="Ma J."/>
        </authorList>
    </citation>
    <scope>NUCLEOTIDE SEQUENCE [LARGE SCALE GENOMIC DNA]</scope>
    <source>
        <strain evidence="2">TISTR 1858</strain>
    </source>
</reference>
<organism evidence="1 2">
    <name type="scientific">Oceanobacillus kapialis</name>
    <dbReference type="NCBI Taxonomy" id="481353"/>
    <lineage>
        <taxon>Bacteria</taxon>
        <taxon>Bacillati</taxon>
        <taxon>Bacillota</taxon>
        <taxon>Bacilli</taxon>
        <taxon>Bacillales</taxon>
        <taxon>Bacillaceae</taxon>
        <taxon>Oceanobacillus</taxon>
    </lineage>
</organism>
<sequence length="397" mass="46628">MNDKEKEEAFKNVISELDEMKIKVTKKYWNEMKVPLSLKEGLSRYTKDELDQIRKHLRLKGISNRRKGELISLYEEKIPEFLEYICLRFDEERLGLLVKIARKGGSIPAPDLEIEQIEYLRSTGLVYTGTLHGEKILAIPEELVEPVKKLRDNLHMRSIVKRNTEWIKLTRGLLYYYGTLDSNQLVAMLESYTKVEVDLRDYFEVIHDGNSYQEEMYSDIEGLSYWRVIDPQKVKLEHKRRKDIPFFPFTKEQLLRAGEPDYIERNKSYMQLVEYLSGNYEMDNDEADEIVEECVYATLIGDELGKIMHYLSNILEFKNMETLQELSDYVVSLMNNTKQWLLKGYTPIEISEQSEKELAPFMKAKRNQPEQAENKKVGRNETCPCGSGKKYKKCCGK</sequence>
<dbReference type="PANTHER" id="PTHR33747:SF1">
    <property type="entry name" value="ADENYLATE CYCLASE-ASSOCIATED CAP C-TERMINAL DOMAIN-CONTAINING PROTEIN"/>
    <property type="match status" value="1"/>
</dbReference>
<evidence type="ECO:0000313" key="2">
    <source>
        <dbReference type="Proteomes" id="UP001597451"/>
    </source>
</evidence>
<dbReference type="Pfam" id="PF02810">
    <property type="entry name" value="SEC-C"/>
    <property type="match status" value="1"/>
</dbReference>
<dbReference type="Proteomes" id="UP001597451">
    <property type="component" value="Unassembled WGS sequence"/>
</dbReference>
<keyword evidence="2" id="KW-1185">Reference proteome</keyword>
<comment type="caution">
    <text evidence="1">The sequence shown here is derived from an EMBL/GenBank/DDBJ whole genome shotgun (WGS) entry which is preliminary data.</text>
</comment>